<protein>
    <submittedName>
        <fullName evidence="2">Uncharacterized protein</fullName>
    </submittedName>
</protein>
<proteinExistence type="predicted"/>
<keyword evidence="3" id="KW-1185">Reference proteome</keyword>
<dbReference type="EMBL" id="CP034593">
    <property type="protein sequence ID" value="AZQ77674.1"/>
    <property type="molecule type" value="Genomic_DNA"/>
</dbReference>
<dbReference type="OrthoDB" id="4897763at2"/>
<evidence type="ECO:0000256" key="1">
    <source>
        <dbReference type="SAM" id="MobiDB-lite"/>
    </source>
</evidence>
<sequence>MVRPNELSFARRGALSKLAARRQGARPSQLTAVFVGLDAERDDRAVVSFDGSEVSVLAGPVKMTPGALCAVEVDSANAPVRVLGPVTVRPEGLDEDVPAPDPVTAMPELAPHEGMSEADKQILDDAVEDLGEAQQTLTWAEPMFNLLSDLGAETDDPHQFASNLATYLEIPLDQIKIVDNRGADGDVIVELYDALIVEKFLLATEVITETMLAKKSVTAPALNVVHTDPNTGYGFRLEPEGLTILDADGNVVISLRADMANYFGIIKDGGFVASIDPDGNITGNNIAVNGELTYDSRELSEILAEFPRGLVSMSRNTADASIGSSEGRLLATTFITPEDNRMIEIRVMGRISNSATRRAALRLRQSSGDTVTPLNSAQKTWYLHTDWAESFDLSVVRSTSEWGWNPGEMITVGLFIESLNSGESIGFPFTAGQEISVRDVGPWQAIQGHAPWVPRPVAEPGRANRTRRANLLEH</sequence>
<organism evidence="2 3">
    <name type="scientific">Flaviflexus ciconiae</name>
    <dbReference type="NCBI Taxonomy" id="2496867"/>
    <lineage>
        <taxon>Bacteria</taxon>
        <taxon>Bacillati</taxon>
        <taxon>Actinomycetota</taxon>
        <taxon>Actinomycetes</taxon>
        <taxon>Actinomycetales</taxon>
        <taxon>Actinomycetaceae</taxon>
        <taxon>Flaviflexus</taxon>
    </lineage>
</organism>
<accession>A0A3S9PZ99</accession>
<evidence type="ECO:0000313" key="3">
    <source>
        <dbReference type="Proteomes" id="UP000280344"/>
    </source>
</evidence>
<feature type="region of interest" description="Disordered" evidence="1">
    <location>
        <begin position="452"/>
        <end position="474"/>
    </location>
</feature>
<dbReference type="AlphaFoldDB" id="A0A3S9PZ99"/>
<name>A0A3S9PZ99_9ACTO</name>
<dbReference type="KEGG" id="flh:EJ997_10300"/>
<reference evidence="2 3" key="1">
    <citation type="submission" date="2018-12" db="EMBL/GenBank/DDBJ databases">
        <title>Complete genome sequence of Flaviflexus sp. H23T48.</title>
        <authorList>
            <person name="Bae J.-W."/>
            <person name="Lee J.-Y."/>
        </authorList>
    </citation>
    <scope>NUCLEOTIDE SEQUENCE [LARGE SCALE GENOMIC DNA]</scope>
    <source>
        <strain evidence="2 3">H23T48</strain>
    </source>
</reference>
<dbReference type="RefSeq" id="WP_126704477.1">
    <property type="nucleotide sequence ID" value="NZ_CP034593.1"/>
</dbReference>
<evidence type="ECO:0000313" key="2">
    <source>
        <dbReference type="EMBL" id="AZQ77674.1"/>
    </source>
</evidence>
<dbReference type="Proteomes" id="UP000280344">
    <property type="component" value="Chromosome"/>
</dbReference>
<gene>
    <name evidence="2" type="ORF">EJ997_10300</name>
</gene>